<name>B9TIN1_RICCO</name>
<keyword evidence="2" id="KW-1185">Reference proteome</keyword>
<gene>
    <name evidence="1" type="ORF">RCOM_1779720</name>
</gene>
<feature type="non-terminal residue" evidence="1">
    <location>
        <position position="1"/>
    </location>
</feature>
<accession>B9TIN1</accession>
<sequence length="227" mass="24623">QQGAGGLHQRTAWLAATVGERAHARQAGLDVERAAGQHGVDQLGGHGQRRRGGALRAVRQHQAVTARRARHHADEADSHFIQRQAAQFDRGLLHQFHDRRHRVGALADQAAQAAQAGQRSVQAFLQFIGGLLADLFDFKDAQQAWLGGVAVAALQIALVYEFHGQYCAGRGARTVAASAAPACKTRLTWRLRPVAFQNRRPAGCRCTCRSWPCAGSRALRRSPPRGG</sequence>
<proteinExistence type="predicted"/>
<dbReference type="InParanoid" id="B9TIN1"/>
<dbReference type="AlphaFoldDB" id="B9TIN1"/>
<organism evidence="1 2">
    <name type="scientific">Ricinus communis</name>
    <name type="common">Castor bean</name>
    <dbReference type="NCBI Taxonomy" id="3988"/>
    <lineage>
        <taxon>Eukaryota</taxon>
        <taxon>Viridiplantae</taxon>
        <taxon>Streptophyta</taxon>
        <taxon>Embryophyta</taxon>
        <taxon>Tracheophyta</taxon>
        <taxon>Spermatophyta</taxon>
        <taxon>Magnoliopsida</taxon>
        <taxon>eudicotyledons</taxon>
        <taxon>Gunneridae</taxon>
        <taxon>Pentapetalae</taxon>
        <taxon>rosids</taxon>
        <taxon>fabids</taxon>
        <taxon>Malpighiales</taxon>
        <taxon>Euphorbiaceae</taxon>
        <taxon>Acalyphoideae</taxon>
        <taxon>Acalypheae</taxon>
        <taxon>Ricinus</taxon>
    </lineage>
</organism>
<reference evidence="2" key="1">
    <citation type="journal article" date="2010" name="Nat. Biotechnol.">
        <title>Draft genome sequence of the oilseed species Ricinus communis.</title>
        <authorList>
            <person name="Chan A.P."/>
            <person name="Crabtree J."/>
            <person name="Zhao Q."/>
            <person name="Lorenzi H."/>
            <person name="Orvis J."/>
            <person name="Puiu D."/>
            <person name="Melake-Berhan A."/>
            <person name="Jones K.M."/>
            <person name="Redman J."/>
            <person name="Chen G."/>
            <person name="Cahoon E.B."/>
            <person name="Gedil M."/>
            <person name="Stanke M."/>
            <person name="Haas B.J."/>
            <person name="Wortman J.R."/>
            <person name="Fraser-Liggett C.M."/>
            <person name="Ravel J."/>
            <person name="Rabinowicz P.D."/>
        </authorList>
    </citation>
    <scope>NUCLEOTIDE SEQUENCE [LARGE SCALE GENOMIC DNA]</scope>
    <source>
        <strain evidence="2">cv. Hale</strain>
    </source>
</reference>
<evidence type="ECO:0000313" key="2">
    <source>
        <dbReference type="Proteomes" id="UP000008311"/>
    </source>
</evidence>
<dbReference type="EMBL" id="EQ982752">
    <property type="protein sequence ID" value="EEF24283.1"/>
    <property type="molecule type" value="Genomic_DNA"/>
</dbReference>
<evidence type="ECO:0000313" key="1">
    <source>
        <dbReference type="EMBL" id="EEF24283.1"/>
    </source>
</evidence>
<protein>
    <submittedName>
        <fullName evidence="1">Uncharacterized protein</fullName>
    </submittedName>
</protein>
<dbReference type="Proteomes" id="UP000008311">
    <property type="component" value="Unassembled WGS sequence"/>
</dbReference>